<evidence type="ECO:0000259" key="10">
    <source>
        <dbReference type="Pfam" id="PF21088"/>
    </source>
</evidence>
<dbReference type="PANTHER" id="PTHR30347">
    <property type="entry name" value="POTASSIUM CHANNEL RELATED"/>
    <property type="match status" value="1"/>
</dbReference>
<dbReference type="PANTHER" id="PTHR30347:SF1">
    <property type="entry name" value="MECHANOSENSITIVE CHANNEL MSCK"/>
    <property type="match status" value="1"/>
</dbReference>
<dbReference type="InterPro" id="IPR052702">
    <property type="entry name" value="MscS-like_channel"/>
</dbReference>
<name>A0A7W6JBV9_9CAUL</name>
<dbReference type="SUPFAM" id="SSF82689">
    <property type="entry name" value="Mechanosensitive channel protein MscS (YggB), C-terminal domain"/>
    <property type="match status" value="1"/>
</dbReference>
<evidence type="ECO:0000256" key="1">
    <source>
        <dbReference type="ARBA" id="ARBA00004651"/>
    </source>
</evidence>
<dbReference type="GO" id="GO:0008381">
    <property type="term" value="F:mechanosensitive monoatomic ion channel activity"/>
    <property type="evidence" value="ECO:0007669"/>
    <property type="project" value="UniProtKB-ARBA"/>
</dbReference>
<accession>A0A7W6JBV9</accession>
<dbReference type="Gene3D" id="2.30.30.60">
    <property type="match status" value="1"/>
</dbReference>
<evidence type="ECO:0000256" key="2">
    <source>
        <dbReference type="ARBA" id="ARBA00008017"/>
    </source>
</evidence>
<dbReference type="EMBL" id="JACIDM010000001">
    <property type="protein sequence ID" value="MBB4082181.1"/>
    <property type="molecule type" value="Genomic_DNA"/>
</dbReference>
<dbReference type="Proteomes" id="UP000529946">
    <property type="component" value="Unassembled WGS sequence"/>
</dbReference>
<reference evidence="11 12" key="1">
    <citation type="submission" date="2020-08" db="EMBL/GenBank/DDBJ databases">
        <title>Genomic Encyclopedia of Type Strains, Phase IV (KMG-IV): sequencing the most valuable type-strain genomes for metagenomic binning, comparative biology and taxonomic classification.</title>
        <authorList>
            <person name="Goeker M."/>
        </authorList>
    </citation>
    <scope>NUCLEOTIDE SEQUENCE [LARGE SCALE GENOMIC DNA]</scope>
    <source>
        <strain evidence="11 12">DSM 23960</strain>
    </source>
</reference>
<feature type="domain" description="Mechanosensitive ion channel MscS" evidence="9">
    <location>
        <begin position="108"/>
        <end position="174"/>
    </location>
</feature>
<sequence length="347" mass="37271">MVAPGDLDRGELIRIGEDVITIGGVATGVVVFVVACVLSTLIGRVFKRIRHRGLHDTSSVYVLEKVSTYGLVIIGLIAGLSTAGLDLSSFSVFAGALGLGVGLGLQGVVKEFVSGLFLIFDPTVSVGDYVEVENGERGIIVEIGPRATRLRTNDNINILIPNSHLIERPLINTTLRGDTRRIHIPFRVEPGAQRTLVRDVVLKAVKASPFTLPETEARRSQVWLIGYDEQSVDFELVVWPTKEAVKRPASMHAAYMWTIVDALEGAGVRLPSPQIDVRLQRGDAALAALGVEQEPEPPPRKVRRAPAVNDAAEDVMSPPDPEVVQAEAHSSRPEVPPGGAPPAPPPD</sequence>
<dbReference type="GO" id="GO:0005886">
    <property type="term" value="C:plasma membrane"/>
    <property type="evidence" value="ECO:0007669"/>
    <property type="project" value="UniProtKB-SubCell"/>
</dbReference>
<dbReference type="Pfam" id="PF00924">
    <property type="entry name" value="MS_channel_2nd"/>
    <property type="match status" value="1"/>
</dbReference>
<keyword evidence="5 8" id="KW-1133">Transmembrane helix</keyword>
<evidence type="ECO:0000259" key="9">
    <source>
        <dbReference type="Pfam" id="PF00924"/>
    </source>
</evidence>
<keyword evidence="6 8" id="KW-0472">Membrane</keyword>
<keyword evidence="4 8" id="KW-0812">Transmembrane</keyword>
<keyword evidence="3" id="KW-1003">Cell membrane</keyword>
<evidence type="ECO:0000313" key="12">
    <source>
        <dbReference type="Proteomes" id="UP000529946"/>
    </source>
</evidence>
<dbReference type="Gene3D" id="1.10.287.1260">
    <property type="match status" value="1"/>
</dbReference>
<dbReference type="AlphaFoldDB" id="A0A7W6JBV9"/>
<gene>
    <name evidence="11" type="ORF">GGR12_001020</name>
</gene>
<evidence type="ECO:0000256" key="6">
    <source>
        <dbReference type="ARBA" id="ARBA00023136"/>
    </source>
</evidence>
<feature type="domain" description="Mechanosensitive ion channel transmembrane helices 2/3" evidence="10">
    <location>
        <begin position="65"/>
        <end position="106"/>
    </location>
</feature>
<protein>
    <submittedName>
        <fullName evidence="11">Small-conductance mechanosensitive channel</fullName>
    </submittedName>
</protein>
<evidence type="ECO:0000256" key="4">
    <source>
        <dbReference type="ARBA" id="ARBA00022692"/>
    </source>
</evidence>
<dbReference type="InterPro" id="IPR010920">
    <property type="entry name" value="LSM_dom_sf"/>
</dbReference>
<dbReference type="SUPFAM" id="SSF82861">
    <property type="entry name" value="Mechanosensitive channel protein MscS (YggB), transmembrane region"/>
    <property type="match status" value="1"/>
</dbReference>
<comment type="subcellular location">
    <subcellularLocation>
        <location evidence="1">Cell membrane</location>
        <topology evidence="1">Multi-pass membrane protein</topology>
    </subcellularLocation>
</comment>
<dbReference type="InterPro" id="IPR006685">
    <property type="entry name" value="MscS_channel_2nd"/>
</dbReference>
<dbReference type="InterPro" id="IPR011066">
    <property type="entry name" value="MscS_channel_C_sf"/>
</dbReference>
<evidence type="ECO:0000313" key="11">
    <source>
        <dbReference type="EMBL" id="MBB4082181.1"/>
    </source>
</evidence>
<feature type="transmembrane region" description="Helical" evidence="8">
    <location>
        <begin position="90"/>
        <end position="109"/>
    </location>
</feature>
<evidence type="ECO:0000256" key="7">
    <source>
        <dbReference type="SAM" id="MobiDB-lite"/>
    </source>
</evidence>
<dbReference type="SUPFAM" id="SSF50182">
    <property type="entry name" value="Sm-like ribonucleoproteins"/>
    <property type="match status" value="1"/>
</dbReference>
<evidence type="ECO:0000256" key="5">
    <source>
        <dbReference type="ARBA" id="ARBA00022989"/>
    </source>
</evidence>
<feature type="compositionally biased region" description="Pro residues" evidence="7">
    <location>
        <begin position="334"/>
        <end position="347"/>
    </location>
</feature>
<dbReference type="InterPro" id="IPR023408">
    <property type="entry name" value="MscS_beta-dom_sf"/>
</dbReference>
<organism evidence="11 12">
    <name type="scientific">Brevundimonas lenta</name>
    <dbReference type="NCBI Taxonomy" id="424796"/>
    <lineage>
        <taxon>Bacteria</taxon>
        <taxon>Pseudomonadati</taxon>
        <taxon>Pseudomonadota</taxon>
        <taxon>Alphaproteobacteria</taxon>
        <taxon>Caulobacterales</taxon>
        <taxon>Caulobacteraceae</taxon>
        <taxon>Brevundimonas</taxon>
    </lineage>
</organism>
<comment type="similarity">
    <text evidence="2">Belongs to the MscS (TC 1.A.23) family.</text>
</comment>
<evidence type="ECO:0000256" key="3">
    <source>
        <dbReference type="ARBA" id="ARBA00022475"/>
    </source>
</evidence>
<dbReference type="RefSeq" id="WP_183203288.1">
    <property type="nucleotide sequence ID" value="NZ_BAAAER010000004.1"/>
</dbReference>
<feature type="region of interest" description="Disordered" evidence="7">
    <location>
        <begin position="290"/>
        <end position="347"/>
    </location>
</feature>
<proteinExistence type="inferred from homology"/>
<evidence type="ECO:0000256" key="8">
    <source>
        <dbReference type="SAM" id="Phobius"/>
    </source>
</evidence>
<dbReference type="Gene3D" id="3.30.70.100">
    <property type="match status" value="1"/>
</dbReference>
<feature type="transmembrane region" description="Helical" evidence="8">
    <location>
        <begin position="20"/>
        <end position="46"/>
    </location>
</feature>
<dbReference type="InterPro" id="IPR049142">
    <property type="entry name" value="MS_channel_1st"/>
</dbReference>
<dbReference type="InterPro" id="IPR011014">
    <property type="entry name" value="MscS_channel_TM-2"/>
</dbReference>
<keyword evidence="12" id="KW-1185">Reference proteome</keyword>
<comment type="caution">
    <text evidence="11">The sequence shown here is derived from an EMBL/GenBank/DDBJ whole genome shotgun (WGS) entry which is preliminary data.</text>
</comment>
<dbReference type="Pfam" id="PF21088">
    <property type="entry name" value="MS_channel_1st"/>
    <property type="match status" value="1"/>
</dbReference>